<gene>
    <name evidence="2" type="ORF">FHU36_003609</name>
</gene>
<dbReference type="AlphaFoldDB" id="A0A7X0C1Z1"/>
<evidence type="ECO:0000313" key="3">
    <source>
        <dbReference type="Proteomes" id="UP000583800"/>
    </source>
</evidence>
<organism evidence="2 3">
    <name type="scientific">Nonomuraea muscovyensis</name>
    <dbReference type="NCBI Taxonomy" id="1124761"/>
    <lineage>
        <taxon>Bacteria</taxon>
        <taxon>Bacillati</taxon>
        <taxon>Actinomycetota</taxon>
        <taxon>Actinomycetes</taxon>
        <taxon>Streptosporangiales</taxon>
        <taxon>Streptosporangiaceae</taxon>
        <taxon>Nonomuraea</taxon>
    </lineage>
</organism>
<protein>
    <submittedName>
        <fullName evidence="2">Uncharacterized protein (DUF1330 family)</fullName>
    </submittedName>
</protein>
<dbReference type="Proteomes" id="UP000583800">
    <property type="component" value="Unassembled WGS sequence"/>
</dbReference>
<name>A0A7X0C1Z1_9ACTN</name>
<dbReference type="Gene3D" id="3.30.70.100">
    <property type="match status" value="1"/>
</dbReference>
<dbReference type="EMBL" id="JACHJB010000002">
    <property type="protein sequence ID" value="MBB6347064.1"/>
    <property type="molecule type" value="Genomic_DNA"/>
</dbReference>
<dbReference type="RefSeq" id="WP_185085080.1">
    <property type="nucleotide sequence ID" value="NZ_JACHJB010000002.1"/>
</dbReference>
<dbReference type="PANTHER" id="PTHR41521:SF4">
    <property type="entry name" value="BLR0684 PROTEIN"/>
    <property type="match status" value="1"/>
</dbReference>
<comment type="caution">
    <text evidence="2">The sequence shown here is derived from an EMBL/GenBank/DDBJ whole genome shotgun (WGS) entry which is preliminary data.</text>
</comment>
<dbReference type="Pfam" id="PF07045">
    <property type="entry name" value="DUF1330"/>
    <property type="match status" value="1"/>
</dbReference>
<evidence type="ECO:0000259" key="1">
    <source>
        <dbReference type="Pfam" id="PF07045"/>
    </source>
</evidence>
<dbReference type="SUPFAM" id="SSF54909">
    <property type="entry name" value="Dimeric alpha+beta barrel"/>
    <property type="match status" value="1"/>
</dbReference>
<dbReference type="InterPro" id="IPR010753">
    <property type="entry name" value="DUF1330"/>
</dbReference>
<keyword evidence="3" id="KW-1185">Reference proteome</keyword>
<dbReference type="PANTHER" id="PTHR41521">
    <property type="match status" value="1"/>
</dbReference>
<proteinExistence type="predicted"/>
<accession>A0A7X0C1Z1</accession>
<dbReference type="InterPro" id="IPR011008">
    <property type="entry name" value="Dimeric_a/b-barrel"/>
</dbReference>
<evidence type="ECO:0000313" key="2">
    <source>
        <dbReference type="EMBL" id="MBB6347064.1"/>
    </source>
</evidence>
<feature type="domain" description="DUF1330" evidence="1">
    <location>
        <begin position="2"/>
        <end position="94"/>
    </location>
</feature>
<reference evidence="2 3" key="1">
    <citation type="submission" date="2020-08" db="EMBL/GenBank/DDBJ databases">
        <title>Sequencing the genomes of 1000 actinobacteria strains.</title>
        <authorList>
            <person name="Klenk H.-P."/>
        </authorList>
    </citation>
    <scope>NUCLEOTIDE SEQUENCE [LARGE SCALE GENOMIC DNA]</scope>
    <source>
        <strain evidence="2 3">DSM 45913</strain>
    </source>
</reference>
<sequence length="95" mass="10579">MSAYMVISVTPEDEEKFRQYEAATLEVVGRHGGVPVARDAQPLVLETDAKPALAVILRFDDKQAVEAFYHSDDYAPLKEFRQTFAKAHALVIDGL</sequence>